<dbReference type="SUPFAM" id="SSF64288">
    <property type="entry name" value="Chorismate lyase-like"/>
    <property type="match status" value="1"/>
</dbReference>
<dbReference type="SUPFAM" id="SSF46785">
    <property type="entry name" value="Winged helix' DNA-binding domain"/>
    <property type="match status" value="1"/>
</dbReference>
<dbReference type="PROSITE" id="PS50949">
    <property type="entry name" value="HTH_GNTR"/>
    <property type="match status" value="1"/>
</dbReference>
<dbReference type="SMART" id="SM00345">
    <property type="entry name" value="HTH_GNTR"/>
    <property type="match status" value="1"/>
</dbReference>
<dbReference type="Gene3D" id="3.40.1410.10">
    <property type="entry name" value="Chorismate lyase-like"/>
    <property type="match status" value="1"/>
</dbReference>
<name>A0A838WWH0_9CORY</name>
<evidence type="ECO:0000259" key="4">
    <source>
        <dbReference type="PROSITE" id="PS50949"/>
    </source>
</evidence>
<feature type="domain" description="HTH gntR-type" evidence="4">
    <location>
        <begin position="4"/>
        <end position="74"/>
    </location>
</feature>
<sequence>MARKPTYVIIAEELRRRIEARELNPGDKLPSERELVEEFGVARMTVRHALDLLQAEGIIARRRGRTGGTFARALPPMIDLCADRGFIDQLQQAGVEVHTGTFFAGEKAPPRAAVRAFGEDELGPVLTREFVHYANATPAILETVCIRPGCEDLVGDSSLRDIAPRAGISFEDVITPSVASEVECQRLGLSHSAPLQRIARRVHVDGVLAAYATIVLRPDAALLRVNSAPASA</sequence>
<gene>
    <name evidence="5" type="ORF">H0H28_12935</name>
</gene>
<dbReference type="CDD" id="cd07377">
    <property type="entry name" value="WHTH_GntR"/>
    <property type="match status" value="1"/>
</dbReference>
<dbReference type="InterPro" id="IPR000524">
    <property type="entry name" value="Tscrpt_reg_HTH_GntR"/>
</dbReference>
<dbReference type="PANTHER" id="PTHR44846">
    <property type="entry name" value="MANNOSYL-D-GLYCERATE TRANSPORT/METABOLISM SYSTEM REPRESSOR MNGR-RELATED"/>
    <property type="match status" value="1"/>
</dbReference>
<dbReference type="PANTHER" id="PTHR44846:SF17">
    <property type="entry name" value="GNTR-FAMILY TRANSCRIPTIONAL REGULATOR"/>
    <property type="match status" value="1"/>
</dbReference>
<proteinExistence type="predicted"/>
<dbReference type="Gene3D" id="1.10.10.10">
    <property type="entry name" value="Winged helix-like DNA-binding domain superfamily/Winged helix DNA-binding domain"/>
    <property type="match status" value="1"/>
</dbReference>
<keyword evidence="6" id="KW-1185">Reference proteome</keyword>
<protein>
    <submittedName>
        <fullName evidence="5">GntR family transcriptional regulator</fullName>
    </submittedName>
</protein>
<dbReference type="GO" id="GO:0003700">
    <property type="term" value="F:DNA-binding transcription factor activity"/>
    <property type="evidence" value="ECO:0007669"/>
    <property type="project" value="InterPro"/>
</dbReference>
<reference evidence="5 6" key="1">
    <citation type="submission" date="2020-07" db="EMBL/GenBank/DDBJ databases">
        <authorList>
            <person name="Khare M."/>
        </authorList>
    </citation>
    <scope>NUCLEOTIDE SEQUENCE [LARGE SCALE GENOMIC DNA]</scope>
    <source>
        <strain evidence="5 6">P8776</strain>
    </source>
</reference>
<evidence type="ECO:0000256" key="2">
    <source>
        <dbReference type="ARBA" id="ARBA00023125"/>
    </source>
</evidence>
<dbReference type="SMART" id="SM00866">
    <property type="entry name" value="UTRA"/>
    <property type="match status" value="1"/>
</dbReference>
<dbReference type="InterPro" id="IPR036388">
    <property type="entry name" value="WH-like_DNA-bd_sf"/>
</dbReference>
<dbReference type="InterPro" id="IPR036390">
    <property type="entry name" value="WH_DNA-bd_sf"/>
</dbReference>
<dbReference type="EMBL" id="JACEOR010000593">
    <property type="protein sequence ID" value="MBA4506199.1"/>
    <property type="molecule type" value="Genomic_DNA"/>
</dbReference>
<evidence type="ECO:0000313" key="6">
    <source>
        <dbReference type="Proteomes" id="UP000580709"/>
    </source>
</evidence>
<dbReference type="Pfam" id="PF00392">
    <property type="entry name" value="GntR"/>
    <property type="match status" value="1"/>
</dbReference>
<evidence type="ECO:0000256" key="3">
    <source>
        <dbReference type="ARBA" id="ARBA00023163"/>
    </source>
</evidence>
<accession>A0A838WWH0</accession>
<keyword evidence="2" id="KW-0238">DNA-binding</keyword>
<keyword evidence="3" id="KW-0804">Transcription</keyword>
<dbReference type="InterPro" id="IPR011663">
    <property type="entry name" value="UTRA"/>
</dbReference>
<dbReference type="GO" id="GO:0045892">
    <property type="term" value="P:negative regulation of DNA-templated transcription"/>
    <property type="evidence" value="ECO:0007669"/>
    <property type="project" value="TreeGrafter"/>
</dbReference>
<evidence type="ECO:0000313" key="5">
    <source>
        <dbReference type="EMBL" id="MBA4506199.1"/>
    </source>
</evidence>
<dbReference type="Proteomes" id="UP000580709">
    <property type="component" value="Unassembled WGS sequence"/>
</dbReference>
<dbReference type="RefSeq" id="WP_181730171.1">
    <property type="nucleotide sequence ID" value="NZ_JACEOR010000593.1"/>
</dbReference>
<evidence type="ECO:0000256" key="1">
    <source>
        <dbReference type="ARBA" id="ARBA00023015"/>
    </source>
</evidence>
<dbReference type="InterPro" id="IPR028978">
    <property type="entry name" value="Chorismate_lyase_/UTRA_dom_sf"/>
</dbReference>
<organism evidence="5 6">
    <name type="scientific">Corynebacterium sanguinis</name>
    <dbReference type="NCBI Taxonomy" id="2594913"/>
    <lineage>
        <taxon>Bacteria</taxon>
        <taxon>Bacillati</taxon>
        <taxon>Actinomycetota</taxon>
        <taxon>Actinomycetes</taxon>
        <taxon>Mycobacteriales</taxon>
        <taxon>Corynebacteriaceae</taxon>
        <taxon>Corynebacterium</taxon>
    </lineage>
</organism>
<dbReference type="PRINTS" id="PR00035">
    <property type="entry name" value="HTHGNTR"/>
</dbReference>
<dbReference type="AlphaFoldDB" id="A0A838WWH0"/>
<dbReference type="GO" id="GO:0003677">
    <property type="term" value="F:DNA binding"/>
    <property type="evidence" value="ECO:0007669"/>
    <property type="project" value="UniProtKB-KW"/>
</dbReference>
<comment type="caution">
    <text evidence="5">The sequence shown here is derived from an EMBL/GenBank/DDBJ whole genome shotgun (WGS) entry which is preliminary data.</text>
</comment>
<keyword evidence="1" id="KW-0805">Transcription regulation</keyword>
<dbReference type="InterPro" id="IPR050679">
    <property type="entry name" value="Bact_HTH_transcr_reg"/>
</dbReference>